<organism evidence="1 2">
    <name type="scientific">Nocardia amamiensis</name>
    <dbReference type="NCBI Taxonomy" id="404578"/>
    <lineage>
        <taxon>Bacteria</taxon>
        <taxon>Bacillati</taxon>
        <taxon>Actinomycetota</taxon>
        <taxon>Actinomycetes</taxon>
        <taxon>Mycobacteriales</taxon>
        <taxon>Nocardiaceae</taxon>
        <taxon>Nocardia</taxon>
    </lineage>
</organism>
<evidence type="ECO:0000313" key="1">
    <source>
        <dbReference type="EMBL" id="MBF6297757.1"/>
    </source>
</evidence>
<protein>
    <submittedName>
        <fullName evidence="1">Uncharacterized protein</fullName>
    </submittedName>
</protein>
<reference evidence="1 2" key="1">
    <citation type="submission" date="2020-10" db="EMBL/GenBank/DDBJ databases">
        <title>Identification of Nocardia species via Next-generation sequencing and recognition of intraspecies genetic diversity.</title>
        <authorList>
            <person name="Li P."/>
            <person name="Li P."/>
            <person name="Lu B."/>
        </authorList>
    </citation>
    <scope>NUCLEOTIDE SEQUENCE [LARGE SCALE GENOMIC DNA]</scope>
    <source>
        <strain evidence="1 2">BJ06-0157</strain>
    </source>
</reference>
<dbReference type="RefSeq" id="WP_195129075.1">
    <property type="nucleotide sequence ID" value="NZ_JADLQX010000005.1"/>
</dbReference>
<name>A0ABS0CMF2_9NOCA</name>
<dbReference type="EMBL" id="JADLQX010000005">
    <property type="protein sequence ID" value="MBF6297757.1"/>
    <property type="molecule type" value="Genomic_DNA"/>
</dbReference>
<keyword evidence="2" id="KW-1185">Reference proteome</keyword>
<dbReference type="Proteomes" id="UP000702209">
    <property type="component" value="Unassembled WGS sequence"/>
</dbReference>
<gene>
    <name evidence="1" type="ORF">IU459_09390</name>
</gene>
<proteinExistence type="predicted"/>
<comment type="caution">
    <text evidence="1">The sequence shown here is derived from an EMBL/GenBank/DDBJ whole genome shotgun (WGS) entry which is preliminary data.</text>
</comment>
<sequence length="99" mass="9810">MAGDNGVNPADSVMSELDVSVGRGTVAAAGGDSSRAVAGSSDGEVGLAGEQAVDAVGSGWSFEVQYVGGAEGERIAAAQAKALAALLKWQADHCEVDRC</sequence>
<accession>A0ABS0CMF2</accession>
<evidence type="ECO:0000313" key="2">
    <source>
        <dbReference type="Proteomes" id="UP000702209"/>
    </source>
</evidence>